<dbReference type="InterPro" id="IPR042100">
    <property type="entry name" value="Bug_dom1"/>
</dbReference>
<dbReference type="SUPFAM" id="SSF53850">
    <property type="entry name" value="Periplasmic binding protein-like II"/>
    <property type="match status" value="1"/>
</dbReference>
<dbReference type="EMBL" id="FWFS01000002">
    <property type="protein sequence ID" value="SLN22896.1"/>
    <property type="molecule type" value="Genomic_DNA"/>
</dbReference>
<dbReference type="PANTHER" id="PTHR42928">
    <property type="entry name" value="TRICARBOXYLATE-BINDING PROTEIN"/>
    <property type="match status" value="1"/>
</dbReference>
<feature type="chain" id="PRO_5012576834" evidence="2">
    <location>
        <begin position="27"/>
        <end position="349"/>
    </location>
</feature>
<reference evidence="3 4" key="1">
    <citation type="submission" date="2017-03" db="EMBL/GenBank/DDBJ databases">
        <authorList>
            <person name="Afonso C.L."/>
            <person name="Miller P.J."/>
            <person name="Scott M.A."/>
            <person name="Spackman E."/>
            <person name="Goraichik I."/>
            <person name="Dimitrov K.M."/>
            <person name="Suarez D.L."/>
            <person name="Swayne D.E."/>
        </authorList>
    </citation>
    <scope>NUCLEOTIDE SEQUENCE [LARGE SCALE GENOMIC DNA]</scope>
    <source>
        <strain evidence="3 4">CECT 8620</strain>
    </source>
</reference>
<keyword evidence="4" id="KW-1185">Reference proteome</keyword>
<dbReference type="Gene3D" id="3.40.190.10">
    <property type="entry name" value="Periplasmic binding protein-like II"/>
    <property type="match status" value="1"/>
</dbReference>
<evidence type="ECO:0000313" key="4">
    <source>
        <dbReference type="Proteomes" id="UP000193862"/>
    </source>
</evidence>
<dbReference type="AlphaFoldDB" id="A0A1Y5RQY5"/>
<dbReference type="PANTHER" id="PTHR42928:SF5">
    <property type="entry name" value="BLR1237 PROTEIN"/>
    <property type="match status" value="1"/>
</dbReference>
<protein>
    <submittedName>
        <fullName evidence="3">Tripartite tricarboxylate transporter family receptor</fullName>
    </submittedName>
</protein>
<sequence length="349" mass="37840">MTIFNTGKCAVFGLGALLASTAVVQAQTAEEFYTGKTVTMVVAAAPGGFADTIARTFVTKFAQHFPGKPEFIVVNKPGAGGIVAAAQLQNTEAKDGTTIGFLLGNVLTTPLVTGQTAQFDPHNVQWIGSIRNGDYPYALYAKTDSDIQSAQDLFDKTLVVGSTSFTNYNRVFPALMNEYIGTQMDIVAGYQGSGEVYLALERDEVSGWMEGSHAILNKTNKAGQMIDEGTLKPIMLMAKETDERWPDLPILEDYITDENQRAVANFLMTSSASGRPIAVPAEVPAERVEAIRAAFDETFADPEFVPYMQEMLSTPVVLSLSDDDLNGMINDFYAASEETLEKVRGFMVD</sequence>
<evidence type="ECO:0000313" key="3">
    <source>
        <dbReference type="EMBL" id="SLN22896.1"/>
    </source>
</evidence>
<dbReference type="Proteomes" id="UP000193862">
    <property type="component" value="Unassembled WGS sequence"/>
</dbReference>
<evidence type="ECO:0000256" key="2">
    <source>
        <dbReference type="SAM" id="SignalP"/>
    </source>
</evidence>
<organism evidence="3 4">
    <name type="scientific">Aquimixticola soesokkakensis</name>
    <dbReference type="NCBI Taxonomy" id="1519096"/>
    <lineage>
        <taxon>Bacteria</taxon>
        <taxon>Pseudomonadati</taxon>
        <taxon>Pseudomonadota</taxon>
        <taxon>Alphaproteobacteria</taxon>
        <taxon>Rhodobacterales</taxon>
        <taxon>Paracoccaceae</taxon>
        <taxon>Aquimixticola</taxon>
    </lineage>
</organism>
<comment type="similarity">
    <text evidence="1">Belongs to the UPF0065 (bug) family.</text>
</comment>
<proteinExistence type="inferred from homology"/>
<feature type="signal peptide" evidence="2">
    <location>
        <begin position="1"/>
        <end position="26"/>
    </location>
</feature>
<evidence type="ECO:0000256" key="1">
    <source>
        <dbReference type="ARBA" id="ARBA00006987"/>
    </source>
</evidence>
<dbReference type="InterPro" id="IPR005064">
    <property type="entry name" value="BUG"/>
</dbReference>
<dbReference type="OrthoDB" id="9780943at2"/>
<name>A0A1Y5RQY5_9RHOB</name>
<accession>A0A1Y5RQY5</accession>
<gene>
    <name evidence="3" type="ORF">AQS8620_00634</name>
</gene>
<dbReference type="Gene3D" id="3.40.190.150">
    <property type="entry name" value="Bordetella uptake gene, domain 1"/>
    <property type="match status" value="1"/>
</dbReference>
<dbReference type="Pfam" id="PF03401">
    <property type="entry name" value="TctC"/>
    <property type="match status" value="1"/>
</dbReference>
<keyword evidence="2" id="KW-0732">Signal</keyword>
<dbReference type="RefSeq" id="WP_085835399.1">
    <property type="nucleotide sequence ID" value="NZ_FWFS01000002.1"/>
</dbReference>
<keyword evidence="3" id="KW-0675">Receptor</keyword>